<reference evidence="1" key="2">
    <citation type="submission" date="2020-09" db="EMBL/GenBank/DDBJ databases">
        <authorList>
            <person name="Sun Q."/>
            <person name="Ohkuma M."/>
        </authorList>
    </citation>
    <scope>NUCLEOTIDE SEQUENCE</scope>
    <source>
        <strain evidence="1">JCM 4335</strain>
    </source>
</reference>
<dbReference type="AlphaFoldDB" id="A0A918EP67"/>
<evidence type="ECO:0000313" key="1">
    <source>
        <dbReference type="EMBL" id="GGQ30589.1"/>
    </source>
</evidence>
<name>A0A918EP67_9ACTN</name>
<evidence type="ECO:0000313" key="2">
    <source>
        <dbReference type="Proteomes" id="UP000654123"/>
    </source>
</evidence>
<protein>
    <recommendedName>
        <fullName evidence="3">AG2 protein</fullName>
    </recommendedName>
</protein>
<dbReference type="RefSeq" id="WP_189538002.1">
    <property type="nucleotide sequence ID" value="NZ_BMSV01000015.1"/>
</dbReference>
<dbReference type="Proteomes" id="UP000654123">
    <property type="component" value="Unassembled WGS sequence"/>
</dbReference>
<organism evidence="1 2">
    <name type="scientific">Streptomyces roseolilacinus</name>
    <dbReference type="NCBI Taxonomy" id="66904"/>
    <lineage>
        <taxon>Bacteria</taxon>
        <taxon>Bacillati</taxon>
        <taxon>Actinomycetota</taxon>
        <taxon>Actinomycetes</taxon>
        <taxon>Kitasatosporales</taxon>
        <taxon>Streptomycetaceae</taxon>
        <taxon>Streptomyces</taxon>
    </lineage>
</organism>
<gene>
    <name evidence="1" type="ORF">GCM10010249_56660</name>
</gene>
<accession>A0A918EP67</accession>
<keyword evidence="2" id="KW-1185">Reference proteome</keyword>
<dbReference type="EMBL" id="BMSV01000015">
    <property type="protein sequence ID" value="GGQ30589.1"/>
    <property type="molecule type" value="Genomic_DNA"/>
</dbReference>
<reference evidence="1" key="1">
    <citation type="journal article" date="2014" name="Int. J. Syst. Evol. Microbiol.">
        <title>Complete genome sequence of Corynebacterium casei LMG S-19264T (=DSM 44701T), isolated from a smear-ripened cheese.</title>
        <authorList>
            <consortium name="US DOE Joint Genome Institute (JGI-PGF)"/>
            <person name="Walter F."/>
            <person name="Albersmeier A."/>
            <person name="Kalinowski J."/>
            <person name="Ruckert C."/>
        </authorList>
    </citation>
    <scope>NUCLEOTIDE SEQUENCE</scope>
    <source>
        <strain evidence="1">JCM 4335</strain>
    </source>
</reference>
<proteinExistence type="predicted"/>
<comment type="caution">
    <text evidence="1">The sequence shown here is derived from an EMBL/GenBank/DDBJ whole genome shotgun (WGS) entry which is preliminary data.</text>
</comment>
<evidence type="ECO:0008006" key="3">
    <source>
        <dbReference type="Google" id="ProtNLM"/>
    </source>
</evidence>
<sequence length="719" mass="76480">MPTYQQILEMDFSVLTSAADGWKSTAAKYKSLADVFDEGVRSLSVGTDWRGESANASLQPLGVTSQEYAAAQREARAMESLLRDAHGTFVRLKAQLKSAVADAVAAGMKVSEGGVASYDFSKVDAATANSVRHQPDLREVEQSYTRNITNAVKAVNDFDEYVKRALISETASDGTSPFGFNARPVGDIEAAAATGLAEKIRSGKATPAELQEFRNLVRQNSGDRHFSEAFLHALGAKETVLLSDQMNLAAHERGASASDRKLYESINAGLASTVASGTKDPNSYAYRPFVDGLKAFGDDTWGGTTPLHGYQALATLMSHGEGYGKQFLNEVGDGIIATEKANPHIWDHAYDVERPNLVTDPLDGLLKVMGKDPAAAEYFLDPAAEGNKNDHLKYLLTEREWSTSYTAPLYGAPKELEDPDRASGLGAAIQAAATGHEPGEKLGPPGPHTEGQARVMHEAIRLLDKDTGGDEFPKHLENLRQPMARALVDYVADTHQILGGQESHLGGVGGSESIHVDGDKAHLAVGQASLVRVMRGIADDAPAFALVCEAERAFAAHELATTRSFQGDPLHGESAQWNTRASDIGAALGALNGIGADVYVDKQADKEQWADQVSTYSAAGANGLVGEIPIVGSVAGALIDVTAFDWAEDVKESAEQQGKKDSSGNYASGMDGANALVGAWGEQRKVDHLNAFDEAQDKLREGFTSGRLAATAHLRQGGS</sequence>